<dbReference type="InterPro" id="IPR034829">
    <property type="entry name" value="DnaD-like_sf"/>
</dbReference>
<dbReference type="Gene3D" id="1.10.10.630">
    <property type="entry name" value="DnaD domain-like"/>
    <property type="match status" value="1"/>
</dbReference>
<name>A0A0K1P692_9MOLU</name>
<dbReference type="Proteomes" id="UP000067243">
    <property type="component" value="Chromosome"/>
</dbReference>
<protein>
    <submittedName>
        <fullName evidence="4">Chromosome replication initiation and membrane attachment protein</fullName>
    </submittedName>
</protein>
<dbReference type="EMBL" id="CP012328">
    <property type="protein sequence ID" value="AKU79412.1"/>
    <property type="molecule type" value="Genomic_DNA"/>
</dbReference>
<proteinExistence type="inferred from homology"/>
<dbReference type="PATRIC" id="fig|216946.3.peg.164"/>
<dbReference type="KEGG" id="stur:STURON_00166"/>
<evidence type="ECO:0000256" key="1">
    <source>
        <dbReference type="ARBA" id="ARBA00093462"/>
    </source>
</evidence>
<dbReference type="InterPro" id="IPR006343">
    <property type="entry name" value="DnaB/C_C"/>
</dbReference>
<dbReference type="RefSeq" id="WP_075048018.1">
    <property type="nucleotide sequence ID" value="NZ_CP012328.1"/>
</dbReference>
<accession>A0A0K1P692</accession>
<comment type="similarity">
    <text evidence="1">Belongs to the DnaB/DnaD family.</text>
</comment>
<dbReference type="Pfam" id="PF07261">
    <property type="entry name" value="DnaB_2"/>
    <property type="match status" value="1"/>
</dbReference>
<dbReference type="Pfam" id="PF25888">
    <property type="entry name" value="WHD_DnaB"/>
    <property type="match status" value="1"/>
</dbReference>
<sequence>MDFYDYKVGLNNIIERPSTKILTYLYQPIIGFEAITIYRTLFEEWLISKDINNFKLKINRLFNITGLNQELYFDSIKKLEAVGLMKTLVNAKKEYYLFTLNSPLEPINFFNSNILNSYLYSKVGKTDYELLRFIFRDDNKINNNSECVDISSSFNDVFDNVIIEDEMLKSTYLKPKPSKDLIVSEKTLIKIKNMLIENCIKFKISNSMFKEWINEIFLLFRINESMFIDLILKFNKNIISEKDKNPLFSFISYELKRKLHSVSNTFFDIKSTIIEKKNIKIKEMETIDAQQYMMALLSTEMLNESQKELIKELSLKYKLRDSVINCLLEFSYLKNEKNIVANYIYKIAKSLNENQIKTAEDAMQYLITAHKNSRVIKPKNQIVENSYQNKPTKDYKINVDNDVKLDLSLWGDL</sequence>
<feature type="domain" description="Replicative helicase loading/DNA remodeling protein DnaB N-terminal winged helix" evidence="3">
    <location>
        <begin position="17"/>
        <end position="162"/>
    </location>
</feature>
<keyword evidence="5" id="KW-1185">Reference proteome</keyword>
<dbReference type="InterPro" id="IPR058660">
    <property type="entry name" value="WHD_DnaB"/>
</dbReference>
<organism evidence="4 5">
    <name type="scientific">Spiroplasma turonicum</name>
    <dbReference type="NCBI Taxonomy" id="216946"/>
    <lineage>
        <taxon>Bacteria</taxon>
        <taxon>Bacillati</taxon>
        <taxon>Mycoplasmatota</taxon>
        <taxon>Mollicutes</taxon>
        <taxon>Entomoplasmatales</taxon>
        <taxon>Spiroplasmataceae</taxon>
        <taxon>Spiroplasma</taxon>
    </lineage>
</organism>
<evidence type="ECO:0000259" key="2">
    <source>
        <dbReference type="Pfam" id="PF07261"/>
    </source>
</evidence>
<gene>
    <name evidence="4" type="primary">dnaB</name>
    <name evidence="4" type="ORF">STURON_00166</name>
</gene>
<dbReference type="STRING" id="216946.STURO_v1c01640"/>
<evidence type="ECO:0000259" key="3">
    <source>
        <dbReference type="Pfam" id="PF25888"/>
    </source>
</evidence>
<feature type="domain" description="DnaB/C C-terminal" evidence="2">
    <location>
        <begin position="301"/>
        <end position="365"/>
    </location>
</feature>
<dbReference type="AlphaFoldDB" id="A0A0K1P692"/>
<reference evidence="4 5" key="1">
    <citation type="journal article" date="2015" name="Genome Announc.">
        <title>Complete Genome Sequence of Spiroplasma turonicum Strain Tab4cT, a Parasite of a Horse Fly, Haematopota sp. (Diptera: Tabanidae).</title>
        <authorList>
            <person name="Davis R.E."/>
            <person name="Shao J."/>
            <person name="Zhao Y."/>
            <person name="Gasparich G.E."/>
            <person name="Gaynor B.J."/>
            <person name="Donofrio N."/>
        </authorList>
    </citation>
    <scope>NUCLEOTIDE SEQUENCE [LARGE SCALE GENOMIC DNA]</scope>
    <source>
        <strain evidence="4 5">Tab4c</strain>
    </source>
</reference>
<dbReference type="OrthoDB" id="387560at2"/>
<evidence type="ECO:0000313" key="5">
    <source>
        <dbReference type="Proteomes" id="UP000067243"/>
    </source>
</evidence>
<evidence type="ECO:0000313" key="4">
    <source>
        <dbReference type="EMBL" id="AKU79412.1"/>
    </source>
</evidence>